<dbReference type="InterPro" id="IPR016181">
    <property type="entry name" value="Acyl_CoA_acyltransferase"/>
</dbReference>
<feature type="domain" description="BioF2-like acetyltransferase" evidence="1">
    <location>
        <begin position="158"/>
        <end position="298"/>
    </location>
</feature>
<evidence type="ECO:0000313" key="2">
    <source>
        <dbReference type="EMBL" id="GAA0593924.1"/>
    </source>
</evidence>
<accession>A0ABN1FMI7</accession>
<gene>
    <name evidence="2" type="ORF">GCM10009416_35370</name>
</gene>
<dbReference type="Proteomes" id="UP001501588">
    <property type="component" value="Unassembled WGS sequence"/>
</dbReference>
<dbReference type="Gene3D" id="3.40.630.30">
    <property type="match status" value="1"/>
</dbReference>
<sequence length="359" mass="40517">MRVNVLRPEELDEGQLAAWTRFQNGDPLLASPFLRPEFTRLVALVRRDVMAAVLEEHGELRGFFPFQRRRRSGRPVAGGLSDCQAVIAAPGWDFDARALVRATGLAVYEFTRMRADQSPFAPFHRKVVDSPAIRLDGGFDAYAQERRAAGRNVVTQTMSHARRLERQLGPLRFVMHDPDPRSLHRLIDWKRGQYQRDRWGGALDVFSHRWTVELLERVHAAQGAGFAGVLSTLWAGDRMVAAHMGMRSSTVLHYWFPAYDETHAKLAPGRILLLEMIRGAAAADLRAIELGAGDDGYKDRFANAASAVASGFVGAPSLQLWGRRLWHAAEAVARRVPVAWGRRRADELLFRLEWERSHR</sequence>
<dbReference type="EMBL" id="BAAAFZ010000055">
    <property type="protein sequence ID" value="GAA0593924.1"/>
    <property type="molecule type" value="Genomic_DNA"/>
</dbReference>
<reference evidence="2 3" key="1">
    <citation type="journal article" date="2019" name="Int. J. Syst. Evol. Microbiol.">
        <title>The Global Catalogue of Microorganisms (GCM) 10K type strain sequencing project: providing services to taxonomists for standard genome sequencing and annotation.</title>
        <authorList>
            <consortium name="The Broad Institute Genomics Platform"/>
            <consortium name="The Broad Institute Genome Sequencing Center for Infectious Disease"/>
            <person name="Wu L."/>
            <person name="Ma J."/>
        </authorList>
    </citation>
    <scope>NUCLEOTIDE SEQUENCE [LARGE SCALE GENOMIC DNA]</scope>
    <source>
        <strain evidence="2 3">JCM 9933</strain>
    </source>
</reference>
<comment type="caution">
    <text evidence="2">The sequence shown here is derived from an EMBL/GenBank/DDBJ whole genome shotgun (WGS) entry which is preliminary data.</text>
</comment>
<evidence type="ECO:0000313" key="3">
    <source>
        <dbReference type="Proteomes" id="UP001501588"/>
    </source>
</evidence>
<protein>
    <submittedName>
        <fullName evidence="2">GNAT family N-acetyltransferase</fullName>
    </submittedName>
</protein>
<keyword evidence="3" id="KW-1185">Reference proteome</keyword>
<evidence type="ECO:0000259" key="1">
    <source>
        <dbReference type="Pfam" id="PF13480"/>
    </source>
</evidence>
<dbReference type="RefSeq" id="WP_343896704.1">
    <property type="nucleotide sequence ID" value="NZ_BAAAFZ010000055.1"/>
</dbReference>
<dbReference type="SUPFAM" id="SSF55729">
    <property type="entry name" value="Acyl-CoA N-acyltransferases (Nat)"/>
    <property type="match status" value="1"/>
</dbReference>
<organism evidence="2 3">
    <name type="scientific">Craurococcus roseus</name>
    <dbReference type="NCBI Taxonomy" id="77585"/>
    <lineage>
        <taxon>Bacteria</taxon>
        <taxon>Pseudomonadati</taxon>
        <taxon>Pseudomonadota</taxon>
        <taxon>Alphaproteobacteria</taxon>
        <taxon>Acetobacterales</taxon>
        <taxon>Acetobacteraceae</taxon>
        <taxon>Craurococcus</taxon>
    </lineage>
</organism>
<dbReference type="InterPro" id="IPR038740">
    <property type="entry name" value="BioF2-like_GNAT_dom"/>
</dbReference>
<name>A0ABN1FMI7_9PROT</name>
<dbReference type="Pfam" id="PF13480">
    <property type="entry name" value="Acetyltransf_6"/>
    <property type="match status" value="1"/>
</dbReference>
<proteinExistence type="predicted"/>